<gene>
    <name evidence="1" type="primary">chrA</name>
    <name evidence="1" type="ORF">JHL16_16705</name>
</gene>
<dbReference type="EMBL" id="JAENHL010000007">
    <property type="protein sequence ID" value="MBK1868000.1"/>
    <property type="molecule type" value="Genomic_DNA"/>
</dbReference>
<name>A0ACC5R5W0_9HYPH</name>
<organism evidence="1 2">
    <name type="scientific">Taklimakanibacter albus</name>
    <dbReference type="NCBI Taxonomy" id="2800327"/>
    <lineage>
        <taxon>Bacteria</taxon>
        <taxon>Pseudomonadati</taxon>
        <taxon>Pseudomonadota</taxon>
        <taxon>Alphaproteobacteria</taxon>
        <taxon>Hyphomicrobiales</taxon>
        <taxon>Aestuariivirgaceae</taxon>
        <taxon>Taklimakanibacter</taxon>
    </lineage>
</organism>
<sequence>MDRRTPSFGEALAVWAKIGILSFGGPAGQIALMHRVLVDEKKWMDEKRYLAALNFCMLLPGPEAMQLATYAGWSLHGWRGGLAAGTLFVLPGALVVLILSMIYAAFGQVPVVAALFFGIKAAVLAIVIEALLRVAKRALKHASDWWIAGLAFLALYVFAIPFPLIILAAALFGFFRVSTAAPETAVTTTPVPWRQTASTLALWLALWLVPLGLIILCFGRDHVFAQTALFFSKLAVVTFGGAYAVLSYMAQQAVENFGWLTAPQMIDGLGLAETTPGPLILVTEFVGYMAGYRNAGGMWGGIAAALITLWMTFTPCFLWIMAGAPYIERLHNMPRLSGALAAVTAAVVGVILNLTVWFALHVLFATLTRTRFGLVPEFSSLDPAALSLSVIAAIALFAFHRGIIRTLLLTAILGLAWKSLF</sequence>
<evidence type="ECO:0000313" key="2">
    <source>
        <dbReference type="Proteomes" id="UP000616151"/>
    </source>
</evidence>
<reference evidence="1" key="1">
    <citation type="submission" date="2021-01" db="EMBL/GenBank/DDBJ databases">
        <authorList>
            <person name="Sun Q."/>
        </authorList>
    </citation>
    <scope>NUCLEOTIDE SEQUENCE</scope>
    <source>
        <strain evidence="1">YIM B02566</strain>
    </source>
</reference>
<evidence type="ECO:0000313" key="1">
    <source>
        <dbReference type="EMBL" id="MBK1868000.1"/>
    </source>
</evidence>
<keyword evidence="2" id="KW-1185">Reference proteome</keyword>
<accession>A0ACC5R5W0</accession>
<protein>
    <submittedName>
        <fullName evidence="1">Chromate efflux transporter</fullName>
    </submittedName>
</protein>
<proteinExistence type="predicted"/>
<comment type="caution">
    <text evidence="1">The sequence shown here is derived from an EMBL/GenBank/DDBJ whole genome shotgun (WGS) entry which is preliminary data.</text>
</comment>
<dbReference type="Proteomes" id="UP000616151">
    <property type="component" value="Unassembled WGS sequence"/>
</dbReference>